<dbReference type="Proteomes" id="UP000019102">
    <property type="component" value="Unassembled WGS sequence"/>
</dbReference>
<accession>W4VHT6</accession>
<protein>
    <submittedName>
        <fullName evidence="1">Uncharacterized protein</fullName>
    </submittedName>
</protein>
<dbReference type="OrthoDB" id="2083942at2"/>
<evidence type="ECO:0000313" key="1">
    <source>
        <dbReference type="EMBL" id="GAE92940.1"/>
    </source>
</evidence>
<sequence length="52" mass="5678">MDQLLGEWASSVHDMKGYSYTCGHCGNNAGPSIGYKCYSGINTSKRTLKAYI</sequence>
<name>W4VHT6_9BACI</name>
<proteinExistence type="predicted"/>
<evidence type="ECO:0000313" key="2">
    <source>
        <dbReference type="Proteomes" id="UP000019102"/>
    </source>
</evidence>
<reference evidence="1 2" key="1">
    <citation type="journal article" date="2014" name="Genome Announc.">
        <title>Draft Genome Sequence of the Boron-Tolerant and Moderately Halotolerant Bacterium Gracilibacillus boraciitolerans JCM 21714T.</title>
        <authorList>
            <person name="Ahmed I."/>
            <person name="Oshima K."/>
            <person name="Suda W."/>
            <person name="Kitamura K."/>
            <person name="Iida T."/>
            <person name="Ohmori Y."/>
            <person name="Fujiwara T."/>
            <person name="Hattori M."/>
            <person name="Ohkuma M."/>
        </authorList>
    </citation>
    <scope>NUCLEOTIDE SEQUENCE [LARGE SCALE GENOMIC DNA]</scope>
    <source>
        <strain evidence="1 2">JCM 21714</strain>
    </source>
</reference>
<organism evidence="1 2">
    <name type="scientific">Gracilibacillus boraciitolerans JCM 21714</name>
    <dbReference type="NCBI Taxonomy" id="1298598"/>
    <lineage>
        <taxon>Bacteria</taxon>
        <taxon>Bacillati</taxon>
        <taxon>Bacillota</taxon>
        <taxon>Bacilli</taxon>
        <taxon>Bacillales</taxon>
        <taxon>Bacillaceae</taxon>
        <taxon>Gracilibacillus</taxon>
    </lineage>
</organism>
<comment type="caution">
    <text evidence="1">The sequence shown here is derived from an EMBL/GenBank/DDBJ whole genome shotgun (WGS) entry which is preliminary data.</text>
</comment>
<keyword evidence="2" id="KW-1185">Reference proteome</keyword>
<dbReference type="AlphaFoldDB" id="W4VHT6"/>
<gene>
    <name evidence="1" type="ORF">JCM21714_1966</name>
</gene>
<dbReference type="RefSeq" id="WP_158413482.1">
    <property type="nucleotide sequence ID" value="NZ_BAVS01000008.1"/>
</dbReference>
<dbReference type="EMBL" id="BAVS01000008">
    <property type="protein sequence ID" value="GAE92940.1"/>
    <property type="molecule type" value="Genomic_DNA"/>
</dbReference>